<evidence type="ECO:0000256" key="4">
    <source>
        <dbReference type="ARBA" id="ARBA00022692"/>
    </source>
</evidence>
<feature type="domain" description="Major facilitator superfamily (MFS) profile" evidence="8">
    <location>
        <begin position="22"/>
        <end position="415"/>
    </location>
</feature>
<feature type="transmembrane region" description="Helical" evidence="7">
    <location>
        <begin position="90"/>
        <end position="110"/>
    </location>
</feature>
<feature type="transmembrane region" description="Helical" evidence="7">
    <location>
        <begin position="20"/>
        <end position="44"/>
    </location>
</feature>
<reference evidence="9" key="1">
    <citation type="submission" date="2018-08" db="EMBL/GenBank/DDBJ databases">
        <authorList>
            <person name="Jin W."/>
            <person name="Wang H."/>
            <person name="Yang Y."/>
            <person name="Li M."/>
            <person name="Liu J."/>
        </authorList>
    </citation>
    <scope>NUCLEOTIDE SEQUENCE</scope>
    <source>
        <strain evidence="9">AESS21</strain>
    </source>
</reference>
<dbReference type="Proteomes" id="UP000705379">
    <property type="component" value="Unassembled WGS sequence"/>
</dbReference>
<dbReference type="Pfam" id="PF07690">
    <property type="entry name" value="MFS_1"/>
    <property type="match status" value="1"/>
</dbReference>
<feature type="transmembrane region" description="Helical" evidence="7">
    <location>
        <begin position="362"/>
        <end position="383"/>
    </location>
</feature>
<dbReference type="AlphaFoldDB" id="A0A944GSH9"/>
<dbReference type="GO" id="GO:0022857">
    <property type="term" value="F:transmembrane transporter activity"/>
    <property type="evidence" value="ECO:0007669"/>
    <property type="project" value="InterPro"/>
</dbReference>
<keyword evidence="4 7" id="KW-0812">Transmembrane</keyword>
<dbReference type="InterPro" id="IPR020846">
    <property type="entry name" value="MFS_dom"/>
</dbReference>
<feature type="transmembrane region" description="Helical" evidence="7">
    <location>
        <begin position="264"/>
        <end position="287"/>
    </location>
</feature>
<proteinExistence type="inferred from homology"/>
<feature type="transmembrane region" description="Helical" evidence="7">
    <location>
        <begin position="56"/>
        <end position="78"/>
    </location>
</feature>
<feature type="transmembrane region" description="Helical" evidence="7">
    <location>
        <begin position="389"/>
        <end position="411"/>
    </location>
</feature>
<dbReference type="CDD" id="cd17485">
    <property type="entry name" value="MFS_MFSD3"/>
    <property type="match status" value="1"/>
</dbReference>
<dbReference type="RefSeq" id="WP_213216299.1">
    <property type="nucleotide sequence ID" value="NZ_QTKU01000002.1"/>
</dbReference>
<evidence type="ECO:0000256" key="6">
    <source>
        <dbReference type="ARBA" id="ARBA00023136"/>
    </source>
</evidence>
<evidence type="ECO:0000256" key="3">
    <source>
        <dbReference type="ARBA" id="ARBA00022448"/>
    </source>
</evidence>
<reference evidence="9" key="2">
    <citation type="journal article" date="2021" name="Microorganisms">
        <title>Bacterial Dimethylsulfoniopropionate Biosynthesis in the East China Sea.</title>
        <authorList>
            <person name="Liu J."/>
            <person name="Zhang Y."/>
            <person name="Liu J."/>
            <person name="Zhong H."/>
            <person name="Williams B.T."/>
            <person name="Zheng Y."/>
            <person name="Curson A.R.J."/>
            <person name="Sun C."/>
            <person name="Sun H."/>
            <person name="Song D."/>
            <person name="Wagner Mackenzie B."/>
            <person name="Bermejo Martinez A."/>
            <person name="Todd J.D."/>
            <person name="Zhang X.H."/>
        </authorList>
    </citation>
    <scope>NUCLEOTIDE SEQUENCE</scope>
    <source>
        <strain evidence="9">AESS21</strain>
    </source>
</reference>
<accession>A0A944GSH9</accession>
<evidence type="ECO:0000313" key="10">
    <source>
        <dbReference type="Proteomes" id="UP000705379"/>
    </source>
</evidence>
<comment type="caution">
    <text evidence="9">The sequence shown here is derived from an EMBL/GenBank/DDBJ whole genome shotgun (WGS) entry which is preliminary data.</text>
</comment>
<dbReference type="PANTHER" id="PTHR12778:SF10">
    <property type="entry name" value="MAJOR FACILITATOR SUPERFAMILY DOMAIN-CONTAINING PROTEIN 3"/>
    <property type="match status" value="1"/>
</dbReference>
<dbReference type="NCBIfam" id="TIGR02718">
    <property type="entry name" value="sider_RhtX_FptX"/>
    <property type="match status" value="1"/>
</dbReference>
<organism evidence="9 10">
    <name type="scientific">Roseibium polysiphoniae</name>
    <dbReference type="NCBI Taxonomy" id="2571221"/>
    <lineage>
        <taxon>Bacteria</taxon>
        <taxon>Pseudomonadati</taxon>
        <taxon>Pseudomonadota</taxon>
        <taxon>Alphaproteobacteria</taxon>
        <taxon>Hyphomicrobiales</taxon>
        <taxon>Stappiaceae</taxon>
        <taxon>Roseibium</taxon>
    </lineage>
</organism>
<dbReference type="PANTHER" id="PTHR12778">
    <property type="entry name" value="SOLUTE CARRIER FAMILY 33 ACETYL-COA TRANSPORTER -RELATED"/>
    <property type="match status" value="1"/>
</dbReference>
<name>A0A944GSH9_9HYPH</name>
<evidence type="ECO:0000259" key="8">
    <source>
        <dbReference type="PROSITE" id="PS50850"/>
    </source>
</evidence>
<dbReference type="InterPro" id="IPR011701">
    <property type="entry name" value="MFS"/>
</dbReference>
<evidence type="ECO:0000256" key="5">
    <source>
        <dbReference type="ARBA" id="ARBA00022989"/>
    </source>
</evidence>
<dbReference type="EMBL" id="QTKU01000002">
    <property type="protein sequence ID" value="MBS8260843.1"/>
    <property type="molecule type" value="Genomic_DNA"/>
</dbReference>
<dbReference type="PROSITE" id="PS50850">
    <property type="entry name" value="MFS"/>
    <property type="match status" value="1"/>
</dbReference>
<dbReference type="InterPro" id="IPR004752">
    <property type="entry name" value="AmpG_permease/AT-1"/>
</dbReference>
<evidence type="ECO:0000256" key="1">
    <source>
        <dbReference type="ARBA" id="ARBA00004141"/>
    </source>
</evidence>
<evidence type="ECO:0000256" key="2">
    <source>
        <dbReference type="ARBA" id="ARBA00008335"/>
    </source>
</evidence>
<dbReference type="SUPFAM" id="SSF103473">
    <property type="entry name" value="MFS general substrate transporter"/>
    <property type="match status" value="1"/>
</dbReference>
<evidence type="ECO:0000313" key="9">
    <source>
        <dbReference type="EMBL" id="MBS8260843.1"/>
    </source>
</evidence>
<feature type="transmembrane region" description="Helical" evidence="7">
    <location>
        <begin position="180"/>
        <end position="201"/>
    </location>
</feature>
<dbReference type="GO" id="GO:0016020">
    <property type="term" value="C:membrane"/>
    <property type="evidence" value="ECO:0007669"/>
    <property type="project" value="UniProtKB-SubCell"/>
</dbReference>
<feature type="transmembrane region" description="Helical" evidence="7">
    <location>
        <begin position="226"/>
        <end position="244"/>
    </location>
</feature>
<protein>
    <submittedName>
        <fullName evidence="9">RhtX/FptX family siderophore transporter</fullName>
    </submittedName>
</protein>
<dbReference type="InterPro" id="IPR036259">
    <property type="entry name" value="MFS_trans_sf"/>
</dbReference>
<feature type="transmembrane region" description="Helical" evidence="7">
    <location>
        <begin position="116"/>
        <end position="135"/>
    </location>
</feature>
<comment type="subcellular location">
    <subcellularLocation>
        <location evidence="1">Membrane</location>
        <topology evidence="1">Multi-pass membrane protein</topology>
    </subcellularLocation>
</comment>
<keyword evidence="5 7" id="KW-1133">Transmembrane helix</keyword>
<sequence>MRLSRAKLKGTDPAGNAERYRLFATLGGLYLAQGIPTYLIAAALPPVLREAGVSRSAIGFFSLLMLPLVLKFLWAPFIDRFRFLKIGHRRGWIVPMQLVTASGIAGLAFIEPTNVTGLFVVCLTMALAMSAQDIATDGYATNSLSEKDRGIGNAFQGGAVALGVVIGGTLSLILFETYGWTPTLLFVAALSLLPLLVTLLMRERSAEHQPSDAEEKAISKPSLRAFFMRPEAVQIFFIALVFRASEGLVKAMEGPYLVDVGLSLSWIGYLSGGSAATAGIIGSVIAVGLIKWQGANRSLIILGLLRTICFTAFALHALGIYEPLWTVMSAAAFQTFIRYMEIVILYSLFMSVSSRSQPGTDFTLLACAQLIVYLIGSMTSGMIADHFGYDGLFVLAAVLSGLAVLATIKLLPGRSGKSLRQSAAQNEAAP</sequence>
<feature type="transmembrane region" description="Helical" evidence="7">
    <location>
        <begin position="327"/>
        <end position="350"/>
    </location>
</feature>
<evidence type="ECO:0000256" key="7">
    <source>
        <dbReference type="SAM" id="Phobius"/>
    </source>
</evidence>
<keyword evidence="3" id="KW-0813">Transport</keyword>
<gene>
    <name evidence="9" type="ORF">DYI23_11480</name>
</gene>
<dbReference type="Gene3D" id="1.20.1250.20">
    <property type="entry name" value="MFS general substrate transporter like domains"/>
    <property type="match status" value="1"/>
</dbReference>
<feature type="transmembrane region" description="Helical" evidence="7">
    <location>
        <begin position="155"/>
        <end position="174"/>
    </location>
</feature>
<feature type="transmembrane region" description="Helical" evidence="7">
    <location>
        <begin position="299"/>
        <end position="321"/>
    </location>
</feature>
<comment type="similarity">
    <text evidence="2">Belongs to the major facilitator superfamily.</text>
</comment>
<keyword evidence="6 7" id="KW-0472">Membrane</keyword>
<dbReference type="InterPro" id="IPR014090">
    <property type="entry name" value="Siderophore_transpt_RhtX/FptX"/>
</dbReference>